<dbReference type="KEGG" id="dao:Desac_1857"/>
<evidence type="ECO:0000256" key="1">
    <source>
        <dbReference type="SAM" id="MobiDB-lite"/>
    </source>
</evidence>
<evidence type="ECO:0000313" key="2">
    <source>
        <dbReference type="EMBL" id="AEB09695.1"/>
    </source>
</evidence>
<reference evidence="3" key="2">
    <citation type="submission" date="2011-03" db="EMBL/GenBank/DDBJ databases">
        <title>The complete genome of Desulfobacca acetoxidans DSM 11109.</title>
        <authorList>
            <consortium name="US DOE Joint Genome Institute (JGI-PGF)"/>
            <person name="Lucas S."/>
            <person name="Copeland A."/>
            <person name="Lapidus A."/>
            <person name="Bruce D."/>
            <person name="Goodwin L."/>
            <person name="Pitluck S."/>
            <person name="Peters L."/>
            <person name="Kyrpides N."/>
            <person name="Mavromatis K."/>
            <person name="Ivanova N."/>
            <person name="Ovchinnikova G."/>
            <person name="Teshima H."/>
            <person name="Detter J.C."/>
            <person name="Han C."/>
            <person name="Land M."/>
            <person name="Hauser L."/>
            <person name="Markowitz V."/>
            <person name="Cheng J.-F."/>
            <person name="Hugenholtz P."/>
            <person name="Woyke T."/>
            <person name="Wu D."/>
            <person name="Spring S."/>
            <person name="Schueler E."/>
            <person name="Brambilla E."/>
            <person name="Klenk H.-P."/>
            <person name="Eisen J.A."/>
        </authorList>
    </citation>
    <scope>NUCLEOTIDE SEQUENCE [LARGE SCALE GENOMIC DNA]</scope>
    <source>
        <strain evidence="3">ATCC 700848 / DSM 11109 / ASRB2</strain>
    </source>
</reference>
<evidence type="ECO:0000313" key="3">
    <source>
        <dbReference type="Proteomes" id="UP000000483"/>
    </source>
</evidence>
<dbReference type="AlphaFoldDB" id="F2NJP0"/>
<dbReference type="HOGENOM" id="CLU_3042676_0_0_7"/>
<gene>
    <name evidence="2" type="ordered locus">Desac_1857</name>
</gene>
<feature type="compositionally biased region" description="Basic residues" evidence="1">
    <location>
        <begin position="1"/>
        <end position="11"/>
    </location>
</feature>
<dbReference type="RefSeq" id="WP_013706804.1">
    <property type="nucleotide sequence ID" value="NC_015388.1"/>
</dbReference>
<accession>F2NJP0</accession>
<feature type="region of interest" description="Disordered" evidence="1">
    <location>
        <begin position="1"/>
        <end position="30"/>
    </location>
</feature>
<protein>
    <submittedName>
        <fullName evidence="2">Uncharacterized protein</fullName>
    </submittedName>
</protein>
<sequence>MSLTPPRKRSVIPKNTDRQPENREYHDQSGSWQDLWLSNLGILAGQQSRGQGQQ</sequence>
<organism evidence="2 3">
    <name type="scientific">Desulfobacca acetoxidans (strain ATCC 700848 / DSM 11109 / ASRB2)</name>
    <dbReference type="NCBI Taxonomy" id="880072"/>
    <lineage>
        <taxon>Bacteria</taxon>
        <taxon>Pseudomonadati</taxon>
        <taxon>Thermodesulfobacteriota</taxon>
        <taxon>Desulfobaccia</taxon>
        <taxon>Desulfobaccales</taxon>
        <taxon>Desulfobaccaceae</taxon>
        <taxon>Desulfobacca</taxon>
    </lineage>
</organism>
<proteinExistence type="predicted"/>
<keyword evidence="3" id="KW-1185">Reference proteome</keyword>
<dbReference type="Proteomes" id="UP000000483">
    <property type="component" value="Chromosome"/>
</dbReference>
<name>F2NJP0_DESAR</name>
<reference evidence="2 3" key="1">
    <citation type="journal article" date="2011" name="Stand. Genomic Sci.">
        <title>Complete genome sequence of the acetate-degrading sulfate reducer Desulfobacca acetoxidans type strain (ASRB2).</title>
        <authorList>
            <person name="Goker M."/>
            <person name="Teshima H."/>
            <person name="Lapidus A."/>
            <person name="Nolan M."/>
            <person name="Lucas S."/>
            <person name="Hammon N."/>
            <person name="Deshpande S."/>
            <person name="Cheng J.F."/>
            <person name="Tapia R."/>
            <person name="Han C."/>
            <person name="Goodwin L."/>
            <person name="Pitluck S."/>
            <person name="Huntemann M."/>
            <person name="Liolios K."/>
            <person name="Ivanova N."/>
            <person name="Pagani I."/>
            <person name="Mavromatis K."/>
            <person name="Ovchinikova G."/>
            <person name="Pati A."/>
            <person name="Chen A."/>
            <person name="Palaniappan K."/>
            <person name="Land M."/>
            <person name="Hauser L."/>
            <person name="Brambilla E.M."/>
            <person name="Rohde M."/>
            <person name="Spring S."/>
            <person name="Detter J.C."/>
            <person name="Woyke T."/>
            <person name="Bristow J."/>
            <person name="Eisen J.A."/>
            <person name="Markowitz V."/>
            <person name="Hugenholtz P."/>
            <person name="Kyrpides N.C."/>
            <person name="Klenk H.P."/>
        </authorList>
    </citation>
    <scope>NUCLEOTIDE SEQUENCE [LARGE SCALE GENOMIC DNA]</scope>
    <source>
        <strain evidence="3">ATCC 700848 / DSM 11109 / ASRB2</strain>
    </source>
</reference>
<dbReference type="EMBL" id="CP002629">
    <property type="protein sequence ID" value="AEB09695.1"/>
    <property type="molecule type" value="Genomic_DNA"/>
</dbReference>
<feature type="compositionally biased region" description="Basic and acidic residues" evidence="1">
    <location>
        <begin position="15"/>
        <end position="27"/>
    </location>
</feature>